<keyword evidence="4 8" id="KW-0812">Transmembrane</keyword>
<evidence type="ECO:0000256" key="8">
    <source>
        <dbReference type="SAM" id="Phobius"/>
    </source>
</evidence>
<feature type="transmembrane region" description="Helical" evidence="8">
    <location>
        <begin position="352"/>
        <end position="372"/>
    </location>
</feature>
<keyword evidence="3 7" id="KW-0813">Transport</keyword>
<dbReference type="Gene3D" id="1.20.1250.20">
    <property type="entry name" value="MFS general substrate transporter like domains"/>
    <property type="match status" value="1"/>
</dbReference>
<dbReference type="AlphaFoldDB" id="A0AA38XEC8"/>
<dbReference type="EMBL" id="JAPDRK010000006">
    <property type="protein sequence ID" value="KAJ9611497.1"/>
    <property type="molecule type" value="Genomic_DNA"/>
</dbReference>
<dbReference type="GO" id="GO:0005351">
    <property type="term" value="F:carbohydrate:proton symporter activity"/>
    <property type="evidence" value="ECO:0007669"/>
    <property type="project" value="TreeGrafter"/>
</dbReference>
<dbReference type="GO" id="GO:0016020">
    <property type="term" value="C:membrane"/>
    <property type="evidence" value="ECO:0007669"/>
    <property type="project" value="UniProtKB-SubCell"/>
</dbReference>
<comment type="subcellular location">
    <subcellularLocation>
        <location evidence="1">Membrane</location>
        <topology evidence="1">Multi-pass membrane protein</topology>
    </subcellularLocation>
</comment>
<feature type="domain" description="Major facilitator superfamily (MFS) profile" evidence="9">
    <location>
        <begin position="28"/>
        <end position="475"/>
    </location>
</feature>
<dbReference type="PANTHER" id="PTHR48022:SF15">
    <property type="entry name" value="ALPHA-GLUCOSIDE TRANSPORTER, PUTATIVE (AFU_ORTHOLOGUE AFUA_5G00500)-RELATED"/>
    <property type="match status" value="1"/>
</dbReference>
<evidence type="ECO:0000256" key="1">
    <source>
        <dbReference type="ARBA" id="ARBA00004141"/>
    </source>
</evidence>
<feature type="transmembrane region" description="Helical" evidence="8">
    <location>
        <begin position="418"/>
        <end position="441"/>
    </location>
</feature>
<dbReference type="SUPFAM" id="SSF103473">
    <property type="entry name" value="MFS general substrate transporter"/>
    <property type="match status" value="1"/>
</dbReference>
<evidence type="ECO:0000259" key="9">
    <source>
        <dbReference type="PROSITE" id="PS50850"/>
    </source>
</evidence>
<keyword evidence="11" id="KW-1185">Reference proteome</keyword>
<keyword evidence="5 8" id="KW-1133">Transmembrane helix</keyword>
<dbReference type="Pfam" id="PF00083">
    <property type="entry name" value="Sugar_tr"/>
    <property type="match status" value="1"/>
</dbReference>
<proteinExistence type="inferred from homology"/>
<feature type="transmembrane region" description="Helical" evidence="8">
    <location>
        <begin position="453"/>
        <end position="471"/>
    </location>
</feature>
<feature type="transmembrane region" description="Helical" evidence="8">
    <location>
        <begin position="198"/>
        <end position="217"/>
    </location>
</feature>
<sequence>MDRELDWNLIQPERKWQVLRQLRMFGMWAVYTSIGSMMLGFDFGIAGTATAFPAFQQKFGIPYPSQPSGYLIPATWQSGWSGASSGGDIVGVLLAGQIADWIGRKPCLGIGAILTATGVGVQLGSHDWKVFLAGRLINAIGFGMVFLMSPVWIGENVRPEVRGFFLCLVNGSIVLGQFILSLAAYGTQKMKGKWSYETLIILQFVFIIILMVGYPFFPESPYWCLKVGKIEQARKCLNRMHGSSNQTLIEAELVRIREEVRVSEEMKAFAAQGGLPVLQCFQGTNIKRTLTACLPAAAQQLIGAAFVLGYITYFMSLIGVTDFFTVSVVLYVVMLLTNISAFFFIEYVGRRSILVWGMLALTLIELLMGIMGCVNASGALWVILVCIFLWAIAYQLSIGAVGFALATELPTPRLRAPTISLVGLTQGVFGWTVGFVSPYMINPDKGNLGAKVGFVFFGLGVFLCVAMFLFVPETKGLSFDDVSGRTSPKLSDVPVLTHTLQMDYLFNNKVNSRHFQQEIAVVRSQQSGAAVAEHDGKEASVNEVERSS</sequence>
<evidence type="ECO:0000313" key="10">
    <source>
        <dbReference type="EMBL" id="KAJ9611497.1"/>
    </source>
</evidence>
<keyword evidence="6 8" id="KW-0472">Membrane</keyword>
<name>A0AA38XEC8_9EURO</name>
<dbReference type="InterPro" id="IPR005829">
    <property type="entry name" value="Sugar_transporter_CS"/>
</dbReference>
<dbReference type="InterPro" id="IPR020846">
    <property type="entry name" value="MFS_dom"/>
</dbReference>
<evidence type="ECO:0000256" key="3">
    <source>
        <dbReference type="ARBA" id="ARBA00022448"/>
    </source>
</evidence>
<accession>A0AA38XEC8</accession>
<evidence type="ECO:0000256" key="4">
    <source>
        <dbReference type="ARBA" id="ARBA00022692"/>
    </source>
</evidence>
<dbReference type="InterPro" id="IPR005828">
    <property type="entry name" value="MFS_sugar_transport-like"/>
</dbReference>
<organism evidence="10 11">
    <name type="scientific">Cladophialophora chaetospira</name>
    <dbReference type="NCBI Taxonomy" id="386627"/>
    <lineage>
        <taxon>Eukaryota</taxon>
        <taxon>Fungi</taxon>
        <taxon>Dikarya</taxon>
        <taxon>Ascomycota</taxon>
        <taxon>Pezizomycotina</taxon>
        <taxon>Eurotiomycetes</taxon>
        <taxon>Chaetothyriomycetidae</taxon>
        <taxon>Chaetothyriales</taxon>
        <taxon>Herpotrichiellaceae</taxon>
        <taxon>Cladophialophora</taxon>
    </lineage>
</organism>
<comment type="similarity">
    <text evidence="2 7">Belongs to the major facilitator superfamily. Sugar transporter (TC 2.A.1.1) family.</text>
</comment>
<feature type="transmembrane region" description="Helical" evidence="8">
    <location>
        <begin position="107"/>
        <end position="124"/>
    </location>
</feature>
<dbReference type="InterPro" id="IPR036259">
    <property type="entry name" value="MFS_trans_sf"/>
</dbReference>
<dbReference type="PRINTS" id="PR00171">
    <property type="entry name" value="SUGRTRNSPORT"/>
</dbReference>
<evidence type="ECO:0000256" key="2">
    <source>
        <dbReference type="ARBA" id="ARBA00010992"/>
    </source>
</evidence>
<dbReference type="PROSITE" id="PS50850">
    <property type="entry name" value="MFS"/>
    <property type="match status" value="1"/>
</dbReference>
<dbReference type="FunFam" id="1.20.1250.20:FF:000078">
    <property type="entry name" value="MFS maltose transporter, putative"/>
    <property type="match status" value="1"/>
</dbReference>
<feature type="transmembrane region" description="Helical" evidence="8">
    <location>
        <begin position="165"/>
        <end position="186"/>
    </location>
</feature>
<evidence type="ECO:0000256" key="6">
    <source>
        <dbReference type="ARBA" id="ARBA00023136"/>
    </source>
</evidence>
<feature type="transmembrane region" description="Helical" evidence="8">
    <location>
        <begin position="378"/>
        <end position="406"/>
    </location>
</feature>
<dbReference type="PROSITE" id="PS00216">
    <property type="entry name" value="SUGAR_TRANSPORT_1"/>
    <property type="match status" value="2"/>
</dbReference>
<reference evidence="10" key="1">
    <citation type="submission" date="2022-10" db="EMBL/GenBank/DDBJ databases">
        <title>Culturing micro-colonial fungi from biological soil crusts in the Mojave desert and describing Neophaeococcomyces mojavensis, and introducing the new genera and species Taxawa tesnikishii.</title>
        <authorList>
            <person name="Kurbessoian T."/>
            <person name="Stajich J.E."/>
        </authorList>
    </citation>
    <scope>NUCLEOTIDE SEQUENCE</scope>
    <source>
        <strain evidence="10">TK_41</strain>
    </source>
</reference>
<comment type="caution">
    <text evidence="10">The sequence shown here is derived from an EMBL/GenBank/DDBJ whole genome shotgun (WGS) entry which is preliminary data.</text>
</comment>
<feature type="transmembrane region" description="Helical" evidence="8">
    <location>
        <begin position="130"/>
        <end position="153"/>
    </location>
</feature>
<evidence type="ECO:0000256" key="7">
    <source>
        <dbReference type="RuleBase" id="RU003346"/>
    </source>
</evidence>
<protein>
    <recommendedName>
        <fullName evidence="9">Major facilitator superfamily (MFS) profile domain-containing protein</fullName>
    </recommendedName>
</protein>
<gene>
    <name evidence="10" type="ORF">H2200_004681</name>
</gene>
<evidence type="ECO:0000313" key="11">
    <source>
        <dbReference type="Proteomes" id="UP001172673"/>
    </source>
</evidence>
<feature type="transmembrane region" description="Helical" evidence="8">
    <location>
        <begin position="292"/>
        <end position="311"/>
    </location>
</feature>
<dbReference type="InterPro" id="IPR003663">
    <property type="entry name" value="Sugar/inositol_transpt"/>
</dbReference>
<dbReference type="Proteomes" id="UP001172673">
    <property type="component" value="Unassembled WGS sequence"/>
</dbReference>
<feature type="transmembrane region" description="Helical" evidence="8">
    <location>
        <begin position="323"/>
        <end position="345"/>
    </location>
</feature>
<dbReference type="InterPro" id="IPR050360">
    <property type="entry name" value="MFS_Sugar_Transporters"/>
</dbReference>
<evidence type="ECO:0000256" key="5">
    <source>
        <dbReference type="ARBA" id="ARBA00022989"/>
    </source>
</evidence>
<dbReference type="PANTHER" id="PTHR48022">
    <property type="entry name" value="PLASTIDIC GLUCOSE TRANSPORTER 4"/>
    <property type="match status" value="1"/>
</dbReference>
<feature type="transmembrane region" description="Helical" evidence="8">
    <location>
        <begin position="28"/>
        <end position="55"/>
    </location>
</feature>
<dbReference type="NCBIfam" id="TIGR00879">
    <property type="entry name" value="SP"/>
    <property type="match status" value="1"/>
</dbReference>